<feature type="transmembrane region" description="Helical" evidence="8">
    <location>
        <begin position="176"/>
        <end position="196"/>
    </location>
</feature>
<dbReference type="EMBL" id="VXIV02001997">
    <property type="protein sequence ID" value="KAF6028014.1"/>
    <property type="molecule type" value="Genomic_DNA"/>
</dbReference>
<organism evidence="9 10">
    <name type="scientific">Bugula neritina</name>
    <name type="common">Brown bryozoan</name>
    <name type="synonym">Sertularia neritina</name>
    <dbReference type="NCBI Taxonomy" id="10212"/>
    <lineage>
        <taxon>Eukaryota</taxon>
        <taxon>Metazoa</taxon>
        <taxon>Spiralia</taxon>
        <taxon>Lophotrochozoa</taxon>
        <taxon>Bryozoa</taxon>
        <taxon>Gymnolaemata</taxon>
        <taxon>Cheilostomatida</taxon>
        <taxon>Flustrina</taxon>
        <taxon>Buguloidea</taxon>
        <taxon>Bugulidae</taxon>
        <taxon>Bugula</taxon>
    </lineage>
</organism>
<proteinExistence type="inferred from homology"/>
<evidence type="ECO:0000256" key="3">
    <source>
        <dbReference type="ARBA" id="ARBA00022448"/>
    </source>
</evidence>
<dbReference type="GO" id="GO:0005886">
    <property type="term" value="C:plasma membrane"/>
    <property type="evidence" value="ECO:0007669"/>
    <property type="project" value="UniProtKB-SubCell"/>
</dbReference>
<evidence type="ECO:0008006" key="11">
    <source>
        <dbReference type="Google" id="ProtNLM"/>
    </source>
</evidence>
<dbReference type="OrthoDB" id="3257095at2759"/>
<accession>A0A7J7JQU9</accession>
<dbReference type="GO" id="GO:0015179">
    <property type="term" value="F:L-amino acid transmembrane transporter activity"/>
    <property type="evidence" value="ECO:0007669"/>
    <property type="project" value="TreeGrafter"/>
</dbReference>
<comment type="similarity">
    <text evidence="2">Belongs to the amino acid-polyamine-organocation (APC) superfamily. L-type amino acid transporter (LAT) (TC 2.A.3.8) family.</text>
</comment>
<feature type="transmembrane region" description="Helical" evidence="8">
    <location>
        <begin position="110"/>
        <end position="135"/>
    </location>
</feature>
<dbReference type="PANTHER" id="PTHR11785:SF240">
    <property type="entry name" value="LD25378P"/>
    <property type="match status" value="1"/>
</dbReference>
<dbReference type="InterPro" id="IPR002293">
    <property type="entry name" value="AA/rel_permease1"/>
</dbReference>
<gene>
    <name evidence="9" type="ORF">EB796_013661</name>
</gene>
<keyword evidence="5 8" id="KW-0812">Transmembrane</keyword>
<evidence type="ECO:0000256" key="1">
    <source>
        <dbReference type="ARBA" id="ARBA00004651"/>
    </source>
</evidence>
<feature type="transmembrane region" description="Helical" evidence="8">
    <location>
        <begin position="27"/>
        <end position="47"/>
    </location>
</feature>
<reference evidence="9" key="1">
    <citation type="submission" date="2020-06" db="EMBL/GenBank/DDBJ databases">
        <title>Draft genome of Bugula neritina, a colonial animal packing powerful symbionts and potential medicines.</title>
        <authorList>
            <person name="Rayko M."/>
        </authorList>
    </citation>
    <scope>NUCLEOTIDE SEQUENCE [LARGE SCALE GENOMIC DNA]</scope>
    <source>
        <strain evidence="9">Kwan_BN1</strain>
    </source>
</reference>
<name>A0A7J7JQU9_BUGNE</name>
<evidence type="ECO:0000256" key="8">
    <source>
        <dbReference type="SAM" id="Phobius"/>
    </source>
</evidence>
<feature type="transmembrane region" description="Helical" evidence="8">
    <location>
        <begin position="300"/>
        <end position="325"/>
    </location>
</feature>
<evidence type="ECO:0000256" key="2">
    <source>
        <dbReference type="ARBA" id="ARBA00007040"/>
    </source>
</evidence>
<keyword evidence="4" id="KW-1003">Cell membrane</keyword>
<evidence type="ECO:0000256" key="6">
    <source>
        <dbReference type="ARBA" id="ARBA00022989"/>
    </source>
</evidence>
<dbReference type="PANTHER" id="PTHR11785">
    <property type="entry name" value="AMINO ACID TRANSPORTER"/>
    <property type="match status" value="1"/>
</dbReference>
<feature type="transmembrane region" description="Helical" evidence="8">
    <location>
        <begin position="372"/>
        <end position="392"/>
    </location>
</feature>
<dbReference type="Proteomes" id="UP000593567">
    <property type="component" value="Unassembled WGS sequence"/>
</dbReference>
<feature type="transmembrane region" description="Helical" evidence="8">
    <location>
        <begin position="147"/>
        <end position="170"/>
    </location>
</feature>
<evidence type="ECO:0000313" key="9">
    <source>
        <dbReference type="EMBL" id="KAF6028014.1"/>
    </source>
</evidence>
<feature type="transmembrane region" description="Helical" evidence="8">
    <location>
        <begin position="345"/>
        <end position="366"/>
    </location>
</feature>
<dbReference type="PIRSF" id="PIRSF006060">
    <property type="entry name" value="AA_transporter"/>
    <property type="match status" value="1"/>
</dbReference>
<feature type="transmembrane region" description="Helical" evidence="8">
    <location>
        <begin position="252"/>
        <end position="275"/>
    </location>
</feature>
<dbReference type="FunFam" id="1.20.1740.10:FF:000003">
    <property type="entry name" value="Y+L amino acid transporter 1 isoform X1"/>
    <property type="match status" value="1"/>
</dbReference>
<protein>
    <recommendedName>
        <fullName evidence="11">SLC7A9</fullName>
    </recommendedName>
</protein>
<evidence type="ECO:0000256" key="5">
    <source>
        <dbReference type="ARBA" id="ARBA00022692"/>
    </source>
</evidence>
<feature type="transmembrane region" description="Helical" evidence="8">
    <location>
        <begin position="59"/>
        <end position="81"/>
    </location>
</feature>
<dbReference type="Gene3D" id="1.20.1740.10">
    <property type="entry name" value="Amino acid/polyamine transporter I"/>
    <property type="match status" value="1"/>
</dbReference>
<comment type="caution">
    <text evidence="9">The sequence shown here is derived from an EMBL/GenBank/DDBJ whole genome shotgun (WGS) entry which is preliminary data.</text>
</comment>
<dbReference type="InterPro" id="IPR050598">
    <property type="entry name" value="AminoAcid_Transporter"/>
</dbReference>
<keyword evidence="3" id="KW-0813">Transport</keyword>
<evidence type="ECO:0000256" key="4">
    <source>
        <dbReference type="ARBA" id="ARBA00022475"/>
    </source>
</evidence>
<comment type="subcellular location">
    <subcellularLocation>
        <location evidence="1">Cell membrane</location>
        <topology evidence="1">Multi-pass membrane protein</topology>
    </subcellularLocation>
</comment>
<keyword evidence="10" id="KW-1185">Reference proteome</keyword>
<dbReference type="AlphaFoldDB" id="A0A7J7JQU9"/>
<evidence type="ECO:0000256" key="7">
    <source>
        <dbReference type="ARBA" id="ARBA00023136"/>
    </source>
</evidence>
<keyword evidence="6 8" id="KW-1133">Transmembrane helix</keyword>
<sequence>MANKANGKISMESITFEDGQVKLKKNLGLFSAVSMLTGLVIGSGIFVSPVGVLENAGSIGLSLILWCIGGLAAAIGSISYVELGTSIQTSGGDYSYIGKAYGNVIQFVFVWAYLLIVFPIAIAIVALTFANYVLVPIYPDCTPPESAVILTAGFIIIFLAIINCVNVTWAARLQNVFLVAKVLALLAITVTGFVWLGKGKSQYWKKPWEGTSPKPVDWAKGIYAGVFSYSGWNYLNLVTEEVKNPEKTLPKAIWISITLITSLYLCANVAFFTVLSQDEMIDADAVAVAFGNKALGKMSWIIPVFVACSTFGSLNGAMFTSSRLYYVAARKGQLPEPIGYVSTKWMTPIISIAFQAFIAVCCTISSDVQGLISYGTFFETMFIGLTVSSLIYMRKKYPELARPLKVSLFFPIAYLVFCFFLLCMTLYEGAKSSLIGIAICLCSLPVYAVGVAWKNKPASYFRATRSLYTFIQKLFVCVPEDKVCMD</sequence>
<keyword evidence="7 8" id="KW-0472">Membrane</keyword>
<feature type="transmembrane region" description="Helical" evidence="8">
    <location>
        <begin position="404"/>
        <end position="427"/>
    </location>
</feature>
<dbReference type="Pfam" id="PF13520">
    <property type="entry name" value="AA_permease_2"/>
    <property type="match status" value="1"/>
</dbReference>
<feature type="transmembrane region" description="Helical" evidence="8">
    <location>
        <begin position="433"/>
        <end position="453"/>
    </location>
</feature>
<evidence type="ECO:0000313" key="10">
    <source>
        <dbReference type="Proteomes" id="UP000593567"/>
    </source>
</evidence>